<name>D2PDP8_SACI9</name>
<dbReference type="KEGG" id="sii:LD85_2168"/>
<protein>
    <submittedName>
        <fullName evidence="2">CopG domain protein DNA-binding domain protein</fullName>
    </submittedName>
</protein>
<evidence type="ECO:0000313" key="2">
    <source>
        <dbReference type="EMBL" id="ADB87818.1"/>
    </source>
</evidence>
<dbReference type="InterPro" id="IPR013321">
    <property type="entry name" value="Arc_rbn_hlx_hlx"/>
</dbReference>
<feature type="domain" description="Ribbon-helix-helix protein CopG" evidence="1">
    <location>
        <begin position="28"/>
        <end position="60"/>
    </location>
</feature>
<dbReference type="GO" id="GO:0006355">
    <property type="term" value="P:regulation of DNA-templated transcription"/>
    <property type="evidence" value="ECO:0007669"/>
    <property type="project" value="InterPro"/>
</dbReference>
<dbReference type="Proteomes" id="UP000001404">
    <property type="component" value="Chromosome"/>
</dbReference>
<feature type="domain" description="Ribbon-helix-helix protein CopG" evidence="1">
    <location>
        <begin position="87"/>
        <end position="117"/>
    </location>
</feature>
<dbReference type="EMBL" id="CP001731">
    <property type="protein sequence ID" value="ADB87818.1"/>
    <property type="molecule type" value="Genomic_DNA"/>
</dbReference>
<evidence type="ECO:0000313" key="3">
    <source>
        <dbReference type="Proteomes" id="UP000001404"/>
    </source>
</evidence>
<dbReference type="AlphaFoldDB" id="D2PDP8"/>
<dbReference type="GO" id="GO:0003677">
    <property type="term" value="F:DNA binding"/>
    <property type="evidence" value="ECO:0007669"/>
    <property type="project" value="UniProtKB-KW"/>
</dbReference>
<dbReference type="Pfam" id="PF01402">
    <property type="entry name" value="RHH_1"/>
    <property type="match status" value="2"/>
</dbReference>
<sequence length="131" mass="15097">MNYHLNIKEIRKLSETEFELEVTYTFTTSVKLPKLLMEKLERIAKEQKVTKSDLIRGWIHSFLALNPAEQDVIVSTYGKVSLDGGVKVLGIRLVDEVLNELDEIARRNNVSRSDIIRSIMVFKIEGYEKAK</sequence>
<evidence type="ECO:0000259" key="1">
    <source>
        <dbReference type="Pfam" id="PF01402"/>
    </source>
</evidence>
<gene>
    <name evidence="2" type="ordered locus">LD85_2168</name>
</gene>
<dbReference type="HOGENOM" id="CLU_1922884_0_0_2"/>
<accession>D2PDP8</accession>
<organism evidence="2 3">
    <name type="scientific">Saccharolobus islandicus (strain L.D.8.5 / Lassen #2)</name>
    <name type="common">Sulfolobus islandicus</name>
    <dbReference type="NCBI Taxonomy" id="425944"/>
    <lineage>
        <taxon>Archaea</taxon>
        <taxon>Thermoproteota</taxon>
        <taxon>Thermoprotei</taxon>
        <taxon>Sulfolobales</taxon>
        <taxon>Sulfolobaceae</taxon>
        <taxon>Saccharolobus</taxon>
    </lineage>
</organism>
<proteinExistence type="predicted"/>
<reference evidence="3" key="1">
    <citation type="journal article" date="2009" name="Proc. Natl. Acad. Sci. U.S.A.">
        <title>Biogeography of the Sulfolobus islandicus pan-genome.</title>
        <authorList>
            <person name="Reno M.L."/>
            <person name="Held N.L."/>
            <person name="Fields C.J."/>
            <person name="Burke P.V."/>
            <person name="Whitaker R.J."/>
        </authorList>
    </citation>
    <scope>NUCLEOTIDE SEQUENCE [LARGE SCALE GENOMIC DNA]</scope>
    <source>
        <strain evidence="3">L.D.8.5 / Lassen #2</strain>
    </source>
</reference>
<dbReference type="CDD" id="cd21631">
    <property type="entry name" value="RHH_CopG_NikR-like"/>
    <property type="match status" value="2"/>
</dbReference>
<keyword evidence="2" id="KW-0238">DNA-binding</keyword>
<dbReference type="Gene3D" id="1.10.1220.10">
    <property type="entry name" value="Met repressor-like"/>
    <property type="match status" value="1"/>
</dbReference>
<dbReference type="RefSeq" id="WP_012953067.1">
    <property type="nucleotide sequence ID" value="NC_013769.1"/>
</dbReference>
<dbReference type="InterPro" id="IPR002145">
    <property type="entry name" value="CopG"/>
</dbReference>